<evidence type="ECO:0000259" key="2">
    <source>
        <dbReference type="Pfam" id="PF02120"/>
    </source>
</evidence>
<feature type="compositionally biased region" description="Polar residues" evidence="1">
    <location>
        <begin position="441"/>
        <end position="450"/>
    </location>
</feature>
<dbReference type="Pfam" id="PF02120">
    <property type="entry name" value="Flg_hook"/>
    <property type="match status" value="1"/>
</dbReference>
<gene>
    <name evidence="3" type="ORF">St703_13640</name>
</gene>
<evidence type="ECO:0000256" key="1">
    <source>
        <dbReference type="SAM" id="MobiDB-lite"/>
    </source>
</evidence>
<dbReference type="InterPro" id="IPR021136">
    <property type="entry name" value="Flagellar_hook_control-like_C"/>
</dbReference>
<dbReference type="AlphaFoldDB" id="A0A5K7WY37"/>
<feature type="region of interest" description="Disordered" evidence="1">
    <location>
        <begin position="418"/>
        <end position="466"/>
    </location>
</feature>
<protein>
    <recommendedName>
        <fullName evidence="2">Flagellar hook-length control protein-like C-terminal domain-containing protein</fullName>
    </recommendedName>
</protein>
<sequence length="466" mass="52521">MNVTGLKQGKAIAEFADRPAKKKKKASAADSVFLSFIQVMQANEKPNRRAHAFDSEQKSGFKKHTVTSRVAAKANEQGIGLSKDLQISDATRKRTTIPVTDQLSDRSTDSMKRRNNFNESANVNKTDDQASAQSKSQSAAAMDQTNRMAKQIFSVDQKLNKDDRPEPSKPSAFTHKADQLPANLLRISERQLSQLKASDERPAINRFKPKQMAANADVSKVRPNAEETDLFQRVNRGPSVGESLRNAKTSRAATDRLLAKDHFNSETEKQKKDVQDTRSTLSVDQTWIGSRKMNKLELLHLFQNHPHQSAEKPVHEQVADHLNEWLGKSSFKTDESGMKSYTMTLYPQHLGKLTVSIRQDKQLGLTAEFTAETQQAKALLEGDLGKLKHQCLAHGISLTRVEIHRLDQQAVDQLYNQDQSNNESGQQDDHRQNQSEDEQQQHLQSINSNSEKNEHSFNEWMTGEMI</sequence>
<dbReference type="InterPro" id="IPR038610">
    <property type="entry name" value="FliK-like_C_sf"/>
</dbReference>
<reference evidence="3 4" key="1">
    <citation type="submission" date="2019-09" db="EMBL/GenBank/DDBJ databases">
        <title>Complete genome sequence of Sporolactobacillus terrae 70-3.</title>
        <authorList>
            <person name="Tanaka N."/>
            <person name="Shiwa Y."/>
            <person name="Fujita N."/>
            <person name="Tanasupawat S."/>
        </authorList>
    </citation>
    <scope>NUCLEOTIDE SEQUENCE [LARGE SCALE GENOMIC DNA]</scope>
    <source>
        <strain evidence="3 4">70-3</strain>
    </source>
</reference>
<feature type="compositionally biased region" description="Basic and acidic residues" evidence="1">
    <location>
        <begin position="158"/>
        <end position="167"/>
    </location>
</feature>
<evidence type="ECO:0000313" key="4">
    <source>
        <dbReference type="Proteomes" id="UP000326951"/>
    </source>
</evidence>
<feature type="domain" description="Flagellar hook-length control protein-like C-terminal" evidence="2">
    <location>
        <begin position="333"/>
        <end position="408"/>
    </location>
</feature>
<dbReference type="CDD" id="cd17470">
    <property type="entry name" value="T3SS_Flik_C"/>
    <property type="match status" value="1"/>
</dbReference>
<proteinExistence type="predicted"/>
<dbReference type="RefSeq" id="WP_152080420.1">
    <property type="nucleotide sequence ID" value="NZ_AP021853.1"/>
</dbReference>
<feature type="region of interest" description="Disordered" evidence="1">
    <location>
        <begin position="193"/>
        <end position="216"/>
    </location>
</feature>
<dbReference type="Proteomes" id="UP000326951">
    <property type="component" value="Chromosome"/>
</dbReference>
<feature type="compositionally biased region" description="Low complexity" evidence="1">
    <location>
        <begin position="129"/>
        <end position="144"/>
    </location>
</feature>
<evidence type="ECO:0000313" key="3">
    <source>
        <dbReference type="EMBL" id="BBN98659.1"/>
    </source>
</evidence>
<name>A0A5K7WY37_9BACL</name>
<feature type="compositionally biased region" description="Basic and acidic residues" evidence="1">
    <location>
        <begin position="103"/>
        <end position="112"/>
    </location>
</feature>
<organism evidence="3 4">
    <name type="scientific">Sporolactobacillus terrae</name>
    <dbReference type="NCBI Taxonomy" id="269673"/>
    <lineage>
        <taxon>Bacteria</taxon>
        <taxon>Bacillati</taxon>
        <taxon>Bacillota</taxon>
        <taxon>Bacilli</taxon>
        <taxon>Bacillales</taxon>
        <taxon>Sporolactobacillaceae</taxon>
        <taxon>Sporolactobacillus</taxon>
    </lineage>
</organism>
<accession>A0A5K7WY37</accession>
<feature type="region of interest" description="Disordered" evidence="1">
    <location>
        <begin position="75"/>
        <end position="180"/>
    </location>
</feature>
<dbReference type="EMBL" id="AP021853">
    <property type="protein sequence ID" value="BBN98659.1"/>
    <property type="molecule type" value="Genomic_DNA"/>
</dbReference>
<dbReference type="Gene3D" id="3.30.750.140">
    <property type="match status" value="1"/>
</dbReference>